<dbReference type="Pfam" id="PF04025">
    <property type="entry name" value="RemA-like"/>
    <property type="match status" value="1"/>
</dbReference>
<dbReference type="NCBIfam" id="NF046065">
    <property type="entry name" value="MtxRegRemB"/>
    <property type="match status" value="1"/>
</dbReference>
<comment type="caution">
    <text evidence="1">The sequence shown here is derived from an EMBL/GenBank/DDBJ whole genome shotgun (WGS) entry which is preliminary data.</text>
</comment>
<gene>
    <name evidence="1" type="ORF">MKY91_00025</name>
</gene>
<dbReference type="Proteomes" id="UP001418796">
    <property type="component" value="Unassembled WGS sequence"/>
</dbReference>
<evidence type="ECO:0000313" key="2">
    <source>
        <dbReference type="Proteomes" id="UP001418796"/>
    </source>
</evidence>
<accession>A0ABU9VCN2</accession>
<dbReference type="EMBL" id="JBCITK010000001">
    <property type="protein sequence ID" value="MEN0641578.1"/>
    <property type="molecule type" value="Genomic_DNA"/>
</dbReference>
<proteinExistence type="predicted"/>
<keyword evidence="2" id="KW-1185">Reference proteome</keyword>
<reference evidence="1 2" key="1">
    <citation type="submission" date="2024-03" db="EMBL/GenBank/DDBJ databases">
        <title>Bacilli Hybrid Assemblies.</title>
        <authorList>
            <person name="Kovac J."/>
        </authorList>
    </citation>
    <scope>NUCLEOTIDE SEQUENCE [LARGE SCALE GENOMIC DNA]</scope>
    <source>
        <strain evidence="1 2">FSL R7-0666</strain>
    </source>
</reference>
<dbReference type="RefSeq" id="WP_203087541.1">
    <property type="nucleotide sequence ID" value="NZ_JAEUZA010000002.1"/>
</dbReference>
<dbReference type="InterPro" id="IPR007169">
    <property type="entry name" value="RemA-like"/>
</dbReference>
<organism evidence="1 2">
    <name type="scientific">Alkalicoccobacillus gibsonii</name>
    <dbReference type="NCBI Taxonomy" id="79881"/>
    <lineage>
        <taxon>Bacteria</taxon>
        <taxon>Bacillati</taxon>
        <taxon>Bacillota</taxon>
        <taxon>Bacilli</taxon>
        <taxon>Bacillales</taxon>
        <taxon>Bacillaceae</taxon>
        <taxon>Alkalicoccobacillus</taxon>
    </lineage>
</organism>
<sequence>MFIHLGGDVMIRATEIIAILQYEDSEAPEQKNPFITLAGAKESVTITPDLVKSVIITDHIIYYSPVSSITLNRRAQTDQGFKEEVV</sequence>
<name>A0ABU9VCN2_9BACI</name>
<protein>
    <submittedName>
        <fullName evidence="1">Extracellular matrix/biofilm biosynthesis regulator RemA family protein</fullName>
    </submittedName>
</protein>
<evidence type="ECO:0000313" key="1">
    <source>
        <dbReference type="EMBL" id="MEN0641578.1"/>
    </source>
</evidence>